<dbReference type="SUPFAM" id="SSF53474">
    <property type="entry name" value="alpha/beta-Hydrolases"/>
    <property type="match status" value="1"/>
</dbReference>
<feature type="domain" description="Epoxide hydrolase N-terminal" evidence="5">
    <location>
        <begin position="2"/>
        <end position="105"/>
    </location>
</feature>
<comment type="similarity">
    <text evidence="1">Belongs to the peptidase S33 family.</text>
</comment>
<dbReference type="Gene3D" id="3.40.50.1820">
    <property type="entry name" value="alpha/beta hydrolase"/>
    <property type="match status" value="1"/>
</dbReference>
<dbReference type="GO" id="GO:0004301">
    <property type="term" value="F:epoxide hydrolase activity"/>
    <property type="evidence" value="ECO:0007669"/>
    <property type="project" value="TreeGrafter"/>
</dbReference>
<dbReference type="Proteomes" id="UP000612585">
    <property type="component" value="Unassembled WGS sequence"/>
</dbReference>
<sequence>MDPFTVDVPDAVLGDLRDRLERTRWPDDPTGAPWSQGTDPAYLKALVRRWIEFDWRAAERRLNGVTQYRTEIDGATVHFVHRKASRGKGIPLILTHGWPSSYLEYLPLVPLLDDFDLVIPSLPGYGFSPRPPTPVTYRYVARRWHLLMRRLGYDRYGAGGGDWGAGVATWMAIDDPGPLIGIHLTTPEIDPAGEPGTDAERAYAEATREWDERERGYSAIQSTRPQTLGYGLNDSPAGLAAWLVEKWRSWTQSGGDPLARFGDLLLETLTLYWVTGTITSSMRDYYDNRWHGDPVHAGHRVTVPTAFATFSHHLVPEGDPPREWMERLYRVERWTPMPRGGHFAPAEEPESVATDIRMFFASL</sequence>
<proteinExistence type="inferred from homology"/>
<evidence type="ECO:0000256" key="3">
    <source>
        <dbReference type="ARBA" id="ARBA00022801"/>
    </source>
</evidence>
<organism evidence="6 7">
    <name type="scientific">Virgisporangium aurantiacum</name>
    <dbReference type="NCBI Taxonomy" id="175570"/>
    <lineage>
        <taxon>Bacteria</taxon>
        <taxon>Bacillati</taxon>
        <taxon>Actinomycetota</taxon>
        <taxon>Actinomycetes</taxon>
        <taxon>Micromonosporales</taxon>
        <taxon>Micromonosporaceae</taxon>
        <taxon>Virgisporangium</taxon>
    </lineage>
</organism>
<reference evidence="6" key="1">
    <citation type="submission" date="2021-01" db="EMBL/GenBank/DDBJ databases">
        <title>Whole genome shotgun sequence of Virgisporangium aurantiacum NBRC 16421.</title>
        <authorList>
            <person name="Komaki H."/>
            <person name="Tamura T."/>
        </authorList>
    </citation>
    <scope>NUCLEOTIDE SEQUENCE</scope>
    <source>
        <strain evidence="6">NBRC 16421</strain>
    </source>
</reference>
<dbReference type="PRINTS" id="PR00412">
    <property type="entry name" value="EPOXHYDRLASE"/>
</dbReference>
<keyword evidence="2" id="KW-0058">Aromatic hydrocarbons catabolism</keyword>
<dbReference type="PANTHER" id="PTHR21661">
    <property type="entry name" value="EPOXIDE HYDROLASE 1-RELATED"/>
    <property type="match status" value="1"/>
</dbReference>
<dbReference type="GO" id="GO:0097176">
    <property type="term" value="P:epoxide metabolic process"/>
    <property type="evidence" value="ECO:0007669"/>
    <property type="project" value="TreeGrafter"/>
</dbReference>
<dbReference type="InterPro" id="IPR029058">
    <property type="entry name" value="AB_hydrolase_fold"/>
</dbReference>
<evidence type="ECO:0000259" key="5">
    <source>
        <dbReference type="Pfam" id="PF06441"/>
    </source>
</evidence>
<evidence type="ECO:0000313" key="7">
    <source>
        <dbReference type="Proteomes" id="UP000612585"/>
    </source>
</evidence>
<feature type="active site" description="Proton acceptor" evidence="4">
    <location>
        <position position="342"/>
    </location>
</feature>
<dbReference type="RefSeq" id="WP_204005031.1">
    <property type="nucleotide sequence ID" value="NZ_BOPG01000056.1"/>
</dbReference>
<feature type="active site" description="Proton donor" evidence="4">
    <location>
        <position position="285"/>
    </location>
</feature>
<keyword evidence="7" id="KW-1185">Reference proteome</keyword>
<dbReference type="PIRSF" id="PIRSF001112">
    <property type="entry name" value="Epoxide_hydrolase"/>
    <property type="match status" value="1"/>
</dbReference>
<dbReference type="EMBL" id="BOPG01000056">
    <property type="protein sequence ID" value="GIJ60562.1"/>
    <property type="molecule type" value="Genomic_DNA"/>
</dbReference>
<evidence type="ECO:0000256" key="1">
    <source>
        <dbReference type="ARBA" id="ARBA00010088"/>
    </source>
</evidence>
<evidence type="ECO:0000313" key="6">
    <source>
        <dbReference type="EMBL" id="GIJ60562.1"/>
    </source>
</evidence>
<dbReference type="AlphaFoldDB" id="A0A8J3ZCV4"/>
<gene>
    <name evidence="6" type="ORF">Vau01_080780</name>
</gene>
<comment type="caution">
    <text evidence="6">The sequence shown here is derived from an EMBL/GenBank/DDBJ whole genome shotgun (WGS) entry which is preliminary data.</text>
</comment>
<dbReference type="PANTHER" id="PTHR21661:SF35">
    <property type="entry name" value="EPOXIDE HYDROLASE"/>
    <property type="match status" value="1"/>
</dbReference>
<dbReference type="InterPro" id="IPR000639">
    <property type="entry name" value="Epox_hydrolase-like"/>
</dbReference>
<name>A0A8J3ZCV4_9ACTN</name>
<dbReference type="Pfam" id="PF06441">
    <property type="entry name" value="EHN"/>
    <property type="match status" value="1"/>
</dbReference>
<keyword evidence="3" id="KW-0378">Hydrolase</keyword>
<evidence type="ECO:0000256" key="2">
    <source>
        <dbReference type="ARBA" id="ARBA00022797"/>
    </source>
</evidence>
<dbReference type="InterPro" id="IPR016292">
    <property type="entry name" value="Epoxide_hydrolase"/>
</dbReference>
<dbReference type="InterPro" id="IPR010497">
    <property type="entry name" value="Epoxide_hydro_N"/>
</dbReference>
<accession>A0A8J3ZCV4</accession>
<evidence type="ECO:0000256" key="4">
    <source>
        <dbReference type="PIRSR" id="PIRSR001112-1"/>
    </source>
</evidence>
<feature type="active site" description="Nucleophile" evidence="4">
    <location>
        <position position="162"/>
    </location>
</feature>
<protein>
    <submittedName>
        <fullName evidence="6">Multidrug MFS transporter</fullName>
    </submittedName>
</protein>